<comment type="subunit">
    <text evidence="3 15">Homodimer.</text>
</comment>
<keyword evidence="8 13" id="KW-0862">Zinc</keyword>
<comment type="subcellular location">
    <subcellularLocation>
        <location evidence="1 15">Cytoplasm</location>
    </subcellularLocation>
</comment>
<organism evidence="16 17">
    <name type="scientific">marine gamma proteobacterium HTCC2143</name>
    <dbReference type="NCBI Taxonomy" id="247633"/>
    <lineage>
        <taxon>Bacteria</taxon>
        <taxon>Pseudomonadati</taxon>
        <taxon>Pseudomonadota</taxon>
        <taxon>Gammaproteobacteria</taxon>
        <taxon>Cellvibrionales</taxon>
        <taxon>Spongiibacteraceae</taxon>
        <taxon>BD1-7 clade</taxon>
    </lineage>
</organism>
<dbReference type="STRING" id="247633.GP2143_11599"/>
<name>A0YHQ2_9GAMM</name>
<evidence type="ECO:0000256" key="12">
    <source>
        <dbReference type="ARBA" id="ARBA00023163"/>
    </source>
</evidence>
<dbReference type="NCBIfam" id="NF006999">
    <property type="entry name" value="PRK09462.1"/>
    <property type="match status" value="1"/>
</dbReference>
<dbReference type="FunFam" id="1.10.10.10:FF:000007">
    <property type="entry name" value="Ferric uptake regulation protein"/>
    <property type="match status" value="1"/>
</dbReference>
<dbReference type="GO" id="GO:0003700">
    <property type="term" value="F:DNA-binding transcription factor activity"/>
    <property type="evidence" value="ECO:0007669"/>
    <property type="project" value="UniProtKB-UniRule"/>
</dbReference>
<dbReference type="InterPro" id="IPR036390">
    <property type="entry name" value="WH_DNA-bd_sf"/>
</dbReference>
<evidence type="ECO:0000256" key="1">
    <source>
        <dbReference type="ARBA" id="ARBA00004496"/>
    </source>
</evidence>
<evidence type="ECO:0000256" key="5">
    <source>
        <dbReference type="ARBA" id="ARBA00022490"/>
    </source>
</evidence>
<dbReference type="GO" id="GO:0000976">
    <property type="term" value="F:transcription cis-regulatory region binding"/>
    <property type="evidence" value="ECO:0007669"/>
    <property type="project" value="TreeGrafter"/>
</dbReference>
<dbReference type="GO" id="GO:1900705">
    <property type="term" value="P:negative regulation of siderophore biosynthetic process"/>
    <property type="evidence" value="ECO:0007669"/>
    <property type="project" value="TreeGrafter"/>
</dbReference>
<protein>
    <recommendedName>
        <fullName evidence="4 15">Ferric uptake regulation protein</fullName>
    </recommendedName>
</protein>
<keyword evidence="17" id="KW-1185">Reference proteome</keyword>
<dbReference type="Gene3D" id="1.10.10.10">
    <property type="entry name" value="Winged helix-like DNA-binding domain superfamily/Winged helix DNA-binding domain"/>
    <property type="match status" value="1"/>
</dbReference>
<keyword evidence="9 14" id="KW-0408">Iron</keyword>
<dbReference type="GO" id="GO:0045892">
    <property type="term" value="P:negative regulation of DNA-templated transcription"/>
    <property type="evidence" value="ECO:0007669"/>
    <property type="project" value="TreeGrafter"/>
</dbReference>
<keyword evidence="5 15" id="KW-0963">Cytoplasm</keyword>
<comment type="similarity">
    <text evidence="2 15">Belongs to the Fur family.</text>
</comment>
<comment type="caution">
    <text evidence="16">The sequence shown here is derived from an EMBL/GenBank/DDBJ whole genome shotgun (WGS) entry which is preliminary data.</text>
</comment>
<evidence type="ECO:0000313" key="16">
    <source>
        <dbReference type="EMBL" id="EAW29628.1"/>
    </source>
</evidence>
<evidence type="ECO:0000256" key="2">
    <source>
        <dbReference type="ARBA" id="ARBA00007957"/>
    </source>
</evidence>
<dbReference type="OrthoDB" id="8659436at2"/>
<evidence type="ECO:0000256" key="13">
    <source>
        <dbReference type="PIRSR" id="PIRSR602481-1"/>
    </source>
</evidence>
<comment type="cofactor">
    <cofactor evidence="13">
        <name>Zn(2+)</name>
        <dbReference type="ChEBI" id="CHEBI:29105"/>
    </cofactor>
    <text evidence="13">Binds 1 zinc ion per subunit.</text>
</comment>
<dbReference type="eggNOG" id="COG0735">
    <property type="taxonomic scope" value="Bacteria"/>
</dbReference>
<dbReference type="Proteomes" id="UP000004931">
    <property type="component" value="Unassembled WGS sequence"/>
</dbReference>
<dbReference type="Pfam" id="PF01475">
    <property type="entry name" value="FUR"/>
    <property type="match status" value="1"/>
</dbReference>
<dbReference type="EMBL" id="AAVT01000021">
    <property type="protein sequence ID" value="EAW29628.1"/>
    <property type="molecule type" value="Genomic_DNA"/>
</dbReference>
<evidence type="ECO:0000313" key="17">
    <source>
        <dbReference type="Proteomes" id="UP000004931"/>
    </source>
</evidence>
<evidence type="ECO:0000256" key="14">
    <source>
        <dbReference type="PIRSR" id="PIRSR602481-2"/>
    </source>
</evidence>
<proteinExistence type="inferred from homology"/>
<dbReference type="InterPro" id="IPR043135">
    <property type="entry name" value="Fur_C"/>
</dbReference>
<dbReference type="CDD" id="cd07153">
    <property type="entry name" value="Fur_like"/>
    <property type="match status" value="1"/>
</dbReference>
<evidence type="ECO:0000256" key="11">
    <source>
        <dbReference type="ARBA" id="ARBA00023125"/>
    </source>
</evidence>
<accession>A0YHQ2</accession>
<feature type="binding site" evidence="14">
    <location>
        <position position="127"/>
    </location>
    <ligand>
        <name>Fe cation</name>
        <dbReference type="ChEBI" id="CHEBI:24875"/>
    </ligand>
</feature>
<evidence type="ECO:0000256" key="4">
    <source>
        <dbReference type="ARBA" id="ARBA00020910"/>
    </source>
</evidence>
<evidence type="ECO:0000256" key="3">
    <source>
        <dbReference type="ARBA" id="ARBA00011738"/>
    </source>
</evidence>
<keyword evidence="12 15" id="KW-0804">Transcription</keyword>
<reference evidence="16 17" key="1">
    <citation type="journal article" date="2010" name="J. Bacteriol.">
        <title>Genome sequence of the oligotrophic marine Gammaproteobacterium HTCC2143, isolated from the Oregon Coast.</title>
        <authorList>
            <person name="Oh H.M."/>
            <person name="Kang I."/>
            <person name="Ferriera S."/>
            <person name="Giovannoni S.J."/>
            <person name="Cho J.C."/>
        </authorList>
    </citation>
    <scope>NUCLEOTIDE SEQUENCE [LARGE SCALE GENOMIC DNA]</scope>
    <source>
        <strain evidence="16 17">HTCC2143</strain>
    </source>
</reference>
<dbReference type="PANTHER" id="PTHR33202:SF2">
    <property type="entry name" value="FERRIC UPTAKE REGULATION PROTEIN"/>
    <property type="match status" value="1"/>
</dbReference>
<evidence type="ECO:0000256" key="7">
    <source>
        <dbReference type="ARBA" id="ARBA00022723"/>
    </source>
</evidence>
<feature type="binding site" evidence="14">
    <location>
        <position position="110"/>
    </location>
    <ligand>
        <name>Fe cation</name>
        <dbReference type="ChEBI" id="CHEBI:24875"/>
    </ligand>
</feature>
<keyword evidence="6 15" id="KW-0678">Repressor</keyword>
<dbReference type="GO" id="GO:0008270">
    <property type="term" value="F:zinc ion binding"/>
    <property type="evidence" value="ECO:0007669"/>
    <property type="project" value="TreeGrafter"/>
</dbReference>
<feature type="binding site" evidence="14">
    <location>
        <position position="91"/>
    </location>
    <ligand>
        <name>Fe cation</name>
        <dbReference type="ChEBI" id="CHEBI:24875"/>
    </ligand>
</feature>
<evidence type="ECO:0000256" key="6">
    <source>
        <dbReference type="ARBA" id="ARBA00022491"/>
    </source>
</evidence>
<evidence type="ECO:0000256" key="9">
    <source>
        <dbReference type="ARBA" id="ARBA00023004"/>
    </source>
</evidence>
<dbReference type="GO" id="GO:0005829">
    <property type="term" value="C:cytosol"/>
    <property type="evidence" value="ECO:0007669"/>
    <property type="project" value="TreeGrafter"/>
</dbReference>
<keyword evidence="10 15" id="KW-0805">Transcription regulation</keyword>
<dbReference type="AlphaFoldDB" id="A0YHQ2"/>
<dbReference type="SUPFAM" id="SSF46785">
    <property type="entry name" value="Winged helix' DNA-binding domain"/>
    <property type="match status" value="1"/>
</dbReference>
<dbReference type="PANTHER" id="PTHR33202">
    <property type="entry name" value="ZINC UPTAKE REGULATION PROTEIN"/>
    <property type="match status" value="1"/>
</dbReference>
<feature type="binding site" evidence="14">
    <location>
        <position position="89"/>
    </location>
    <ligand>
        <name>Fe cation</name>
        <dbReference type="ChEBI" id="CHEBI:24875"/>
    </ligand>
</feature>
<comment type="cofactor">
    <cofactor evidence="14">
        <name>Mn(2+)</name>
        <dbReference type="ChEBI" id="CHEBI:29035"/>
    </cofactor>
    <cofactor evidence="14">
        <name>Fe(2+)</name>
        <dbReference type="ChEBI" id="CHEBI:29033"/>
    </cofactor>
    <text evidence="14">Binds 1 Mn(2+) or Fe(2+) ion per subunit.</text>
</comment>
<gene>
    <name evidence="15" type="primary">fur</name>
    <name evidence="16" type="ORF">GP2143_11599</name>
</gene>
<keyword evidence="11 15" id="KW-0238">DNA-binding</keyword>
<sequence length="137" mass="15743">MTVENQELRKAGLKVTLPRVKILQLMEQAEEDSHHLSAEDVYKALRDADEDVGLATVYRVLTQFETAGLVVRHNFEGGHSVFEMAKGEHHDHMVCLETSRVIEFVDPIIEKRQHEIAEEHGFEIIDHSMVLYVRPKV</sequence>
<dbReference type="InterPro" id="IPR002481">
    <property type="entry name" value="FUR"/>
</dbReference>
<evidence type="ECO:0000256" key="10">
    <source>
        <dbReference type="ARBA" id="ARBA00023015"/>
    </source>
</evidence>
<feature type="binding site" evidence="13">
    <location>
        <position position="95"/>
    </location>
    <ligand>
        <name>Zn(2+)</name>
        <dbReference type="ChEBI" id="CHEBI:29105"/>
    </ligand>
</feature>
<dbReference type="InterPro" id="IPR036388">
    <property type="entry name" value="WH-like_DNA-bd_sf"/>
</dbReference>
<dbReference type="Gene3D" id="3.30.1490.190">
    <property type="match status" value="1"/>
</dbReference>
<keyword evidence="7 13" id="KW-0479">Metal-binding</keyword>
<evidence type="ECO:0000256" key="15">
    <source>
        <dbReference type="RuleBase" id="RU364037"/>
    </source>
</evidence>
<dbReference type="FunFam" id="3.30.1490.190:FF:000001">
    <property type="entry name" value="Ferric uptake regulation protein"/>
    <property type="match status" value="1"/>
</dbReference>
<evidence type="ECO:0000256" key="8">
    <source>
        <dbReference type="ARBA" id="ARBA00022833"/>
    </source>
</evidence>